<dbReference type="HAMAP" id="MF_01077">
    <property type="entry name" value="RimP"/>
    <property type="match status" value="1"/>
</dbReference>
<dbReference type="PATRIC" id="fig|472175.3.peg.2342"/>
<dbReference type="InterPro" id="IPR035956">
    <property type="entry name" value="RimP_N_sf"/>
</dbReference>
<name>A0A084UEB9_9HYPH</name>
<comment type="subcellular location">
    <subcellularLocation>
        <location evidence="3">Cytoplasm</location>
    </subcellularLocation>
</comment>
<dbReference type="InterPro" id="IPR036847">
    <property type="entry name" value="RimP_C_sf"/>
</dbReference>
<gene>
    <name evidence="3 7" type="primary">rimP</name>
    <name evidence="7" type="ORF">EL18_02353</name>
</gene>
<comment type="similarity">
    <text evidence="3">Belongs to the RimP family.</text>
</comment>
<protein>
    <recommendedName>
        <fullName evidence="3">Ribosome maturation factor RimP</fullName>
    </recommendedName>
</protein>
<dbReference type="Gene3D" id="3.30.300.70">
    <property type="entry name" value="RimP-like superfamily, N-terminal"/>
    <property type="match status" value="1"/>
</dbReference>
<dbReference type="CDD" id="cd01734">
    <property type="entry name" value="YlxS_C"/>
    <property type="match status" value="1"/>
</dbReference>
<organism evidence="7 8">
    <name type="scientific">Nitratireductor basaltis</name>
    <dbReference type="NCBI Taxonomy" id="472175"/>
    <lineage>
        <taxon>Bacteria</taxon>
        <taxon>Pseudomonadati</taxon>
        <taxon>Pseudomonadota</taxon>
        <taxon>Alphaproteobacteria</taxon>
        <taxon>Hyphomicrobiales</taxon>
        <taxon>Phyllobacteriaceae</taxon>
        <taxon>Nitratireductor</taxon>
    </lineage>
</organism>
<feature type="domain" description="Ribosome maturation factor RimP N-terminal" evidence="5">
    <location>
        <begin position="25"/>
        <end position="96"/>
    </location>
</feature>
<reference evidence="7 8" key="1">
    <citation type="submission" date="2014-05" db="EMBL/GenBank/DDBJ databases">
        <title>Draft Genome Sequence of Nitratireductor basaltis Strain UMTGB225, A Marine Bacterium Isolated from Green Barrel Tunicate.</title>
        <authorList>
            <person name="Gan H.Y."/>
        </authorList>
    </citation>
    <scope>NUCLEOTIDE SEQUENCE [LARGE SCALE GENOMIC DNA]</scope>
    <source>
        <strain evidence="7 8">UMTGB225</strain>
    </source>
</reference>
<evidence type="ECO:0000313" key="8">
    <source>
        <dbReference type="Proteomes" id="UP000053675"/>
    </source>
</evidence>
<accession>A0A084UEB9</accession>
<feature type="domain" description="Ribosome maturation factor RimP C-terminal" evidence="6">
    <location>
        <begin position="99"/>
        <end position="169"/>
    </location>
</feature>
<dbReference type="STRING" id="472175.EL18_02353"/>
<dbReference type="SUPFAM" id="SSF74942">
    <property type="entry name" value="YhbC-like, C-terminal domain"/>
    <property type="match status" value="1"/>
</dbReference>
<dbReference type="Gene3D" id="2.30.30.180">
    <property type="entry name" value="Ribosome maturation factor RimP, C-terminal domain"/>
    <property type="match status" value="1"/>
</dbReference>
<sequence length="207" mass="23100">MINKPVEDDRIIKETGTDARVAGIVLPVLQAMNYRLVRVKLSTQDELTLQIMAERPDGSMTVDDCEEVSRAISPVLDVEDPIDSAYQLEISSPGIDRPLVRVSDFEAAIGHEARIETDILVANRKRFRGPIVACDGEKVTIENEKAGEGEEARVEIPFDTIAEAKLMLTDALIKEALKQDKEDRRRRKKERRRGTDNDAAGTAEDDN</sequence>
<evidence type="ECO:0000259" key="5">
    <source>
        <dbReference type="Pfam" id="PF02576"/>
    </source>
</evidence>
<dbReference type="GO" id="GO:0000028">
    <property type="term" value="P:ribosomal small subunit assembly"/>
    <property type="evidence" value="ECO:0007669"/>
    <property type="project" value="TreeGrafter"/>
</dbReference>
<keyword evidence="2 3" id="KW-0690">Ribosome biogenesis</keyword>
<dbReference type="OrthoDB" id="9805006at2"/>
<dbReference type="InterPro" id="IPR028989">
    <property type="entry name" value="RimP_N"/>
</dbReference>
<keyword evidence="8" id="KW-1185">Reference proteome</keyword>
<dbReference type="InterPro" id="IPR003728">
    <property type="entry name" value="Ribosome_maturation_RimP"/>
</dbReference>
<feature type="region of interest" description="Disordered" evidence="4">
    <location>
        <begin position="179"/>
        <end position="207"/>
    </location>
</feature>
<dbReference type="GO" id="GO:0005829">
    <property type="term" value="C:cytosol"/>
    <property type="evidence" value="ECO:0007669"/>
    <property type="project" value="TreeGrafter"/>
</dbReference>
<comment type="function">
    <text evidence="3">Required for maturation of 30S ribosomal subunits.</text>
</comment>
<evidence type="ECO:0000256" key="2">
    <source>
        <dbReference type="ARBA" id="ARBA00022517"/>
    </source>
</evidence>
<dbReference type="SUPFAM" id="SSF75420">
    <property type="entry name" value="YhbC-like, N-terminal domain"/>
    <property type="match status" value="1"/>
</dbReference>
<dbReference type="InterPro" id="IPR028998">
    <property type="entry name" value="RimP_C"/>
</dbReference>
<comment type="caution">
    <text evidence="7">The sequence shown here is derived from an EMBL/GenBank/DDBJ whole genome shotgun (WGS) entry which is preliminary data.</text>
</comment>
<evidence type="ECO:0000259" key="6">
    <source>
        <dbReference type="Pfam" id="PF17384"/>
    </source>
</evidence>
<evidence type="ECO:0000313" key="7">
    <source>
        <dbReference type="EMBL" id="KFB11305.1"/>
    </source>
</evidence>
<dbReference type="RefSeq" id="WP_036483115.1">
    <property type="nucleotide sequence ID" value="NZ_JMQM01000001.1"/>
</dbReference>
<evidence type="ECO:0000256" key="1">
    <source>
        <dbReference type="ARBA" id="ARBA00022490"/>
    </source>
</evidence>
<proteinExistence type="inferred from homology"/>
<dbReference type="NCBIfam" id="NF000932">
    <property type="entry name" value="PRK00092.2-5"/>
    <property type="match status" value="1"/>
</dbReference>
<dbReference type="PANTHER" id="PTHR33867">
    <property type="entry name" value="RIBOSOME MATURATION FACTOR RIMP"/>
    <property type="match status" value="1"/>
</dbReference>
<evidence type="ECO:0000256" key="3">
    <source>
        <dbReference type="HAMAP-Rule" id="MF_01077"/>
    </source>
</evidence>
<evidence type="ECO:0000256" key="4">
    <source>
        <dbReference type="SAM" id="MobiDB-lite"/>
    </source>
</evidence>
<dbReference type="Pfam" id="PF02576">
    <property type="entry name" value="RimP_N"/>
    <property type="match status" value="1"/>
</dbReference>
<dbReference type="GO" id="GO:0006412">
    <property type="term" value="P:translation"/>
    <property type="evidence" value="ECO:0007669"/>
    <property type="project" value="TreeGrafter"/>
</dbReference>
<keyword evidence="1 3" id="KW-0963">Cytoplasm</keyword>
<dbReference type="eggNOG" id="COG0779">
    <property type="taxonomic scope" value="Bacteria"/>
</dbReference>
<dbReference type="PANTHER" id="PTHR33867:SF1">
    <property type="entry name" value="RIBOSOME MATURATION FACTOR RIMP"/>
    <property type="match status" value="1"/>
</dbReference>
<dbReference type="AlphaFoldDB" id="A0A084UEB9"/>
<dbReference type="Pfam" id="PF17384">
    <property type="entry name" value="DUF150_C"/>
    <property type="match status" value="1"/>
</dbReference>
<dbReference type="Proteomes" id="UP000053675">
    <property type="component" value="Unassembled WGS sequence"/>
</dbReference>
<dbReference type="EMBL" id="JMQM01000001">
    <property type="protein sequence ID" value="KFB11305.1"/>
    <property type="molecule type" value="Genomic_DNA"/>
</dbReference>